<evidence type="ECO:0000313" key="10">
    <source>
        <dbReference type="Proteomes" id="UP000563523"/>
    </source>
</evidence>
<evidence type="ECO:0000256" key="5">
    <source>
        <dbReference type="ARBA" id="ARBA00023163"/>
    </source>
</evidence>
<evidence type="ECO:0000313" key="9">
    <source>
        <dbReference type="EMBL" id="NVY96337.1"/>
    </source>
</evidence>
<evidence type="ECO:0000256" key="3">
    <source>
        <dbReference type="ARBA" id="ARBA00022679"/>
    </source>
</evidence>
<organism evidence="9 10">
    <name type="scientific">Bombilactobacillus apium</name>
    <dbReference type="NCBI Taxonomy" id="2675299"/>
    <lineage>
        <taxon>Bacteria</taxon>
        <taxon>Bacillati</taxon>
        <taxon>Bacillota</taxon>
        <taxon>Bacilli</taxon>
        <taxon>Lactobacillales</taxon>
        <taxon>Lactobacillaceae</taxon>
        <taxon>Bombilactobacillus</taxon>
    </lineage>
</organism>
<evidence type="ECO:0000256" key="4">
    <source>
        <dbReference type="ARBA" id="ARBA00022695"/>
    </source>
</evidence>
<evidence type="ECO:0000256" key="6">
    <source>
        <dbReference type="HAMAP-Rule" id="MF_00357"/>
    </source>
</evidence>
<dbReference type="NCBIfam" id="TIGR04567">
    <property type="entry name" value="RNAP_delt_lowGC"/>
    <property type="match status" value="1"/>
</dbReference>
<proteinExistence type="inferred from homology"/>
<evidence type="ECO:0000256" key="7">
    <source>
        <dbReference type="SAM" id="MobiDB-lite"/>
    </source>
</evidence>
<evidence type="ECO:0000256" key="2">
    <source>
        <dbReference type="ARBA" id="ARBA00022478"/>
    </source>
</evidence>
<dbReference type="InterPro" id="IPR029757">
    <property type="entry name" value="RpoE"/>
</dbReference>
<dbReference type="InterPro" id="IPR038087">
    <property type="entry name" value="RNAP_delta_N_dom_sf"/>
</dbReference>
<dbReference type="GO" id="GO:0003899">
    <property type="term" value="F:DNA-directed RNA polymerase activity"/>
    <property type="evidence" value="ECO:0007669"/>
    <property type="project" value="UniProtKB-UniRule"/>
</dbReference>
<reference evidence="9 10" key="1">
    <citation type="submission" date="2020-06" db="EMBL/GenBank/DDBJ databases">
        <authorList>
            <person name="Kang J."/>
        </authorList>
    </citation>
    <scope>NUCLEOTIDE SEQUENCE [LARGE SCALE GENOMIC DNA]</scope>
    <source>
        <strain evidence="9 10">DCY120</strain>
    </source>
</reference>
<comment type="function">
    <text evidence="6">Participates in both the initiation and recycling phases of transcription. In the presence of the delta subunit, RNAP displays an increased specificity of transcription, a decreased affinity for nucleic acids, and an increased efficiency of RNA synthesis because of enhanced recycling.</text>
</comment>
<dbReference type="GO" id="GO:0006355">
    <property type="term" value="P:regulation of DNA-templated transcription"/>
    <property type="evidence" value="ECO:0007669"/>
    <property type="project" value="UniProtKB-UniRule"/>
</dbReference>
<gene>
    <name evidence="6 9" type="primary">rpoE</name>
    <name evidence="9" type="ORF">HU830_04010</name>
</gene>
<keyword evidence="4 6" id="KW-0548">Nucleotidyltransferase</keyword>
<dbReference type="Proteomes" id="UP000563523">
    <property type="component" value="Unassembled WGS sequence"/>
</dbReference>
<keyword evidence="2 6" id="KW-0240">DNA-directed RNA polymerase</keyword>
<dbReference type="InterPro" id="IPR007759">
    <property type="entry name" value="Asxl_HARE-HTH"/>
</dbReference>
<dbReference type="RefSeq" id="WP_176942645.1">
    <property type="nucleotide sequence ID" value="NZ_JABZEC010000003.1"/>
</dbReference>
<evidence type="ECO:0000259" key="8">
    <source>
        <dbReference type="PROSITE" id="PS51913"/>
    </source>
</evidence>
<dbReference type="PROSITE" id="PS51913">
    <property type="entry name" value="HTH_HARE"/>
    <property type="match status" value="1"/>
</dbReference>
<sequence>MIEVAHAILEQNGEAMSFADIVNNIQQFLNKSDAEIRQKLPQFYTDLNADGGFISLGENVWGLRTWYPYDSVDEEVNHPEDAEEGKVPAIKRVNAFLDDEAEDDDIIDYNAQDAVDDDHEQDQGVPDLSKFGQADLSLDDDDEEIHGRPDLEDGLEGDLSEFTANDDEDLDS</sequence>
<dbReference type="AlphaFoldDB" id="A0A850R673"/>
<feature type="region of interest" description="Disordered" evidence="7">
    <location>
        <begin position="103"/>
        <end position="172"/>
    </location>
</feature>
<name>A0A850R673_9LACO</name>
<dbReference type="Gene3D" id="1.10.10.1250">
    <property type="entry name" value="RNA polymerase, subunit delta, N-terminal domain"/>
    <property type="match status" value="1"/>
</dbReference>
<feature type="domain" description="HTH HARE-type" evidence="8">
    <location>
        <begin position="1"/>
        <end position="66"/>
    </location>
</feature>
<dbReference type="HAMAP" id="MF_00357">
    <property type="entry name" value="RNApol_bact_RpoE"/>
    <property type="match status" value="1"/>
</dbReference>
<evidence type="ECO:0000256" key="1">
    <source>
        <dbReference type="ARBA" id="ARBA00009828"/>
    </source>
</evidence>
<comment type="subunit">
    <text evidence="6">RNAP is composed of a core of 2 alpha, a beta and a beta' subunits. The core is associated with a delta subunit and one of several sigma factors.</text>
</comment>
<keyword evidence="3 6" id="KW-0808">Transferase</keyword>
<dbReference type="GO" id="GO:0000428">
    <property type="term" value="C:DNA-directed RNA polymerase complex"/>
    <property type="evidence" value="ECO:0007669"/>
    <property type="project" value="UniProtKB-KW"/>
</dbReference>
<accession>A0A850R673</accession>
<keyword evidence="10" id="KW-1185">Reference proteome</keyword>
<feature type="compositionally biased region" description="Acidic residues" evidence="7">
    <location>
        <begin position="152"/>
        <end position="172"/>
    </location>
</feature>
<comment type="caution">
    <text evidence="9">The sequence shown here is derived from an EMBL/GenBank/DDBJ whole genome shotgun (WGS) entry which is preliminary data.</text>
</comment>
<keyword evidence="5 6" id="KW-0804">Transcription</keyword>
<comment type="similarity">
    <text evidence="1 6">Belongs to the RpoE family.</text>
</comment>
<protein>
    <recommendedName>
        <fullName evidence="6">Probable DNA-directed RNA polymerase subunit delta</fullName>
    </recommendedName>
    <alternativeName>
        <fullName evidence="6">RNAP delta factor</fullName>
    </alternativeName>
</protein>
<dbReference type="Pfam" id="PF05066">
    <property type="entry name" value="HARE-HTH"/>
    <property type="match status" value="1"/>
</dbReference>
<dbReference type="GO" id="GO:0006351">
    <property type="term" value="P:DNA-templated transcription"/>
    <property type="evidence" value="ECO:0007669"/>
    <property type="project" value="InterPro"/>
</dbReference>
<dbReference type="EMBL" id="JABZEC010000003">
    <property type="protein sequence ID" value="NVY96337.1"/>
    <property type="molecule type" value="Genomic_DNA"/>
</dbReference>